<proteinExistence type="predicted"/>
<evidence type="ECO:0000313" key="1">
    <source>
        <dbReference type="EMBL" id="SIR59522.1"/>
    </source>
</evidence>
<keyword evidence="2" id="KW-1185">Reference proteome</keyword>
<evidence type="ECO:0000313" key="2">
    <source>
        <dbReference type="Proteomes" id="UP000186666"/>
    </source>
</evidence>
<sequence length="35" mass="3997">MNIDFNGKMGSGIKPLPIFYTQLLFAKDQTPDTFF</sequence>
<dbReference type="Proteomes" id="UP000186666">
    <property type="component" value="Unassembled WGS sequence"/>
</dbReference>
<reference evidence="1 2" key="1">
    <citation type="submission" date="2017-01" db="EMBL/GenBank/DDBJ databases">
        <authorList>
            <person name="Varghese N."/>
            <person name="Submissions S."/>
        </authorList>
    </citation>
    <scope>NUCLEOTIDE SEQUENCE [LARGE SCALE GENOMIC DNA]</scope>
    <source>
        <strain evidence="1 2">ATCC 23464</strain>
    </source>
</reference>
<dbReference type="EMBL" id="FTNK01000021">
    <property type="protein sequence ID" value="SIR59522.1"/>
    <property type="molecule type" value="Genomic_DNA"/>
</dbReference>
<gene>
    <name evidence="1" type="ORF">SAMN05421578_12150</name>
</gene>
<organism evidence="1 2">
    <name type="scientific">Paenibacillus macquariensis</name>
    <dbReference type="NCBI Taxonomy" id="948756"/>
    <lineage>
        <taxon>Bacteria</taxon>
        <taxon>Bacillati</taxon>
        <taxon>Bacillota</taxon>
        <taxon>Bacilli</taxon>
        <taxon>Bacillales</taxon>
        <taxon>Paenibacillaceae</taxon>
        <taxon>Paenibacillus</taxon>
    </lineage>
</organism>
<accession>A0ABY1KCE3</accession>
<name>A0ABY1KCE3_9BACL</name>
<protein>
    <submittedName>
        <fullName evidence="1">Uncharacterized protein</fullName>
    </submittedName>
</protein>
<comment type="caution">
    <text evidence="1">The sequence shown here is derived from an EMBL/GenBank/DDBJ whole genome shotgun (WGS) entry which is preliminary data.</text>
</comment>